<dbReference type="InterPro" id="IPR027417">
    <property type="entry name" value="P-loop_NTPase"/>
</dbReference>
<dbReference type="SUPFAM" id="SSF52540">
    <property type="entry name" value="P-loop containing nucleoside triphosphate hydrolases"/>
    <property type="match status" value="1"/>
</dbReference>
<proteinExistence type="inferred from homology"/>
<gene>
    <name evidence="6" type="ORF">BAZO_08199</name>
</gene>
<evidence type="ECO:0000256" key="2">
    <source>
        <dbReference type="ARBA" id="ARBA00011322"/>
    </source>
</evidence>
<accession>K6DIA0</accession>
<dbReference type="PANTHER" id="PTHR32114">
    <property type="entry name" value="ABC TRANSPORTER ABCH.3"/>
    <property type="match status" value="1"/>
</dbReference>
<evidence type="ECO:0000256" key="1">
    <source>
        <dbReference type="ARBA" id="ARBA00006930"/>
    </source>
</evidence>
<dbReference type="PATRIC" id="fig|1131731.3.peg.1714"/>
<evidence type="ECO:0000313" key="6">
    <source>
        <dbReference type="EMBL" id="EKN67848.1"/>
    </source>
</evidence>
<feature type="compositionally biased region" description="Basic and acidic residues" evidence="5">
    <location>
        <begin position="110"/>
        <end position="121"/>
    </location>
</feature>
<evidence type="ECO:0000313" key="7">
    <source>
        <dbReference type="Proteomes" id="UP000006315"/>
    </source>
</evidence>
<keyword evidence="7" id="KW-1185">Reference proteome</keyword>
<dbReference type="AlphaFoldDB" id="K6DIA0"/>
<dbReference type="Gene3D" id="3.40.50.300">
    <property type="entry name" value="P-loop containing nucleotide triphosphate hydrolases"/>
    <property type="match status" value="2"/>
</dbReference>
<evidence type="ECO:0000256" key="5">
    <source>
        <dbReference type="SAM" id="MobiDB-lite"/>
    </source>
</evidence>
<protein>
    <recommendedName>
        <fullName evidence="3">Nuclease SbcCD subunit C</fullName>
    </recommendedName>
</protein>
<comment type="caution">
    <text evidence="6">The sequence shown here is derived from an EMBL/GenBank/DDBJ whole genome shotgun (WGS) entry which is preliminary data.</text>
</comment>
<comment type="similarity">
    <text evidence="1">Belongs to the SMC family. SbcC subfamily.</text>
</comment>
<feature type="coiled-coil region" evidence="4">
    <location>
        <begin position="426"/>
        <end position="547"/>
    </location>
</feature>
<keyword evidence="4" id="KW-0175">Coiled coil</keyword>
<sequence length="714" mass="81017">MIKEIIMKNVKGTTTNQQLTGKDIIIGPNGVGKSTRIQVLGAALLGYVPGHGKAPGETFKHSSDQDVMTVGLSVNDFTFERNFERNVTRNKTTGKEDIKYSEKVSLSPSKGERTNTQKKSRIEQEVGSFPVMLDFNEFLGLSDSKRRDFIYGLSSAGSTWTKEKLDRHLNDSLLSMEIEVNNPDYYETLTESINEAINNFPNNYDFSDGLTAVIDWVDGQLSYYKKQKDDSEGAVRAFAEMKNKLNDTDRGLKQNKEELTQLRNKLMAVKEQYARDFEKKKAFDRKNERITELQQSIESLKNNQIEGTEQIEKQITELNQQVKEVPESKSASYEAKATELENQKQQNMNEAWTAKGKTQELAAKKASIEQTLNTINENKGVCVIQAQIACNKDFSKYLEHAQAKVDSLAASIKEFIEIGNEKIKLAENLGKLVKEWRQKAQQDNNNFREVVNHNQQITNKISLLKEQLNLIQKKKEQQASKLQDLNSELEKLQNESNEPIAPLDILERQQEALAKQIEELETKVTEQEKAKNQLATLKQSMLNYKKAEMKVNAFNSIKKELGAKGVQGLIVKEQLDPIKKDIEENLRAMGVEHEVFFQTTSDTGQEVFQFGWVNTGEQRNFDSLSTGQQIIFLIGFMITILERANPPLKVLAIDNIENLDPKNFYNVVKGLDQLSHKVDNIILAGVLSPISFDGWKVWQLEQTNEAGEMHESAS</sequence>
<dbReference type="RefSeq" id="WP_003330899.1">
    <property type="nucleotide sequence ID" value="NZ_AJLR01000045.1"/>
</dbReference>
<dbReference type="Proteomes" id="UP000006315">
    <property type="component" value="Unassembled WGS sequence"/>
</dbReference>
<dbReference type="PANTHER" id="PTHR32114:SF2">
    <property type="entry name" value="ABC TRANSPORTER ABCH.3"/>
    <property type="match status" value="1"/>
</dbReference>
<evidence type="ECO:0000256" key="4">
    <source>
        <dbReference type="SAM" id="Coils"/>
    </source>
</evidence>
<feature type="region of interest" description="Disordered" evidence="5">
    <location>
        <begin position="102"/>
        <end position="121"/>
    </location>
</feature>
<comment type="subunit">
    <text evidence="2">Heterodimer of SbcC and SbcD.</text>
</comment>
<organism evidence="6 7">
    <name type="scientific">Schinkia azotoformans LMG 9581</name>
    <dbReference type="NCBI Taxonomy" id="1131731"/>
    <lineage>
        <taxon>Bacteria</taxon>
        <taxon>Bacillati</taxon>
        <taxon>Bacillota</taxon>
        <taxon>Bacilli</taxon>
        <taxon>Bacillales</taxon>
        <taxon>Bacillaceae</taxon>
        <taxon>Calidifontibacillus/Schinkia group</taxon>
        <taxon>Schinkia</taxon>
    </lineage>
</organism>
<name>K6DIA0_SCHAZ</name>
<evidence type="ECO:0000256" key="3">
    <source>
        <dbReference type="ARBA" id="ARBA00013368"/>
    </source>
</evidence>
<dbReference type="EMBL" id="AJLR01000045">
    <property type="protein sequence ID" value="EKN67848.1"/>
    <property type="molecule type" value="Genomic_DNA"/>
</dbReference>
<reference evidence="6 7" key="1">
    <citation type="journal article" date="2012" name="Front. Microbiol.">
        <title>Redundancy and modularity in membrane-associated dissimilatory nitrate reduction in Bacillus.</title>
        <authorList>
            <person name="Heylen K."/>
            <person name="Keltjens J."/>
        </authorList>
    </citation>
    <scope>NUCLEOTIDE SEQUENCE [LARGE SCALE GENOMIC DNA]</scope>
    <source>
        <strain evidence="6 7">LMG 9581</strain>
    </source>
</reference>
<feature type="coiled-coil region" evidence="4">
    <location>
        <begin position="245"/>
        <end position="303"/>
    </location>
</feature>
<dbReference type="STRING" id="1131731.BAZO_08199"/>